<sequence>MKMTRSTDYAIRVLIFAASHPNRLVQIQEVATHYDISKNHLMKIVHSLSKFGLIISVQGRNGGFKLAKSPETITLGEIVHLFEEVSYLENVTVPNKNGSLQNTRQAFDQAFMSFTDALQAYTLQDLIAPAPTMND</sequence>
<gene>
    <name evidence="4" type="ORF">SZL87_01635</name>
</gene>
<evidence type="ECO:0000313" key="5">
    <source>
        <dbReference type="Proteomes" id="UP001387110"/>
    </source>
</evidence>
<keyword evidence="5" id="KW-1185">Reference proteome</keyword>
<comment type="cofactor">
    <cofactor evidence="2">
        <name>[2Fe-2S] cluster</name>
        <dbReference type="ChEBI" id="CHEBI:190135"/>
    </cofactor>
</comment>
<dbReference type="PANTHER" id="PTHR33221:SF4">
    <property type="entry name" value="HTH-TYPE TRANSCRIPTIONAL REPRESSOR NSRR"/>
    <property type="match status" value="1"/>
</dbReference>
<protein>
    <recommendedName>
        <fullName evidence="3">HTH-type transcriptional regulator NsrR</fullName>
    </recommendedName>
</protein>
<dbReference type="EMBL" id="JBAWKY010000001">
    <property type="protein sequence ID" value="MEI4461119.1"/>
    <property type="molecule type" value="Genomic_DNA"/>
</dbReference>
<dbReference type="SUPFAM" id="SSF46785">
    <property type="entry name" value="Winged helix' DNA-binding domain"/>
    <property type="match status" value="1"/>
</dbReference>
<dbReference type="PANTHER" id="PTHR33221">
    <property type="entry name" value="WINGED HELIX-TURN-HELIX TRANSCRIPTIONAL REGULATOR, RRF2 FAMILY"/>
    <property type="match status" value="1"/>
</dbReference>
<dbReference type="InterPro" id="IPR030489">
    <property type="entry name" value="TR_Rrf2-type_CS"/>
</dbReference>
<dbReference type="RefSeq" id="WP_336448901.1">
    <property type="nucleotide sequence ID" value="NZ_JBAWKY010000001.1"/>
</dbReference>
<comment type="caution">
    <text evidence="4">The sequence shown here is derived from an EMBL/GenBank/DDBJ whole genome shotgun (WGS) entry which is preliminary data.</text>
</comment>
<dbReference type="Gene3D" id="1.10.10.10">
    <property type="entry name" value="Winged helix-like DNA-binding domain superfamily/Winged helix DNA-binding domain"/>
    <property type="match status" value="1"/>
</dbReference>
<organism evidence="4 5">
    <name type="scientific">Exiguobacterium indicum</name>
    <dbReference type="NCBI Taxonomy" id="296995"/>
    <lineage>
        <taxon>Bacteria</taxon>
        <taxon>Bacillati</taxon>
        <taxon>Bacillota</taxon>
        <taxon>Bacilli</taxon>
        <taxon>Bacillales</taxon>
        <taxon>Bacillales Family XII. Incertae Sedis</taxon>
        <taxon>Exiguobacterium</taxon>
    </lineage>
</organism>
<dbReference type="InterPro" id="IPR000944">
    <property type="entry name" value="Tscrpt_reg_Rrf2"/>
</dbReference>
<evidence type="ECO:0000256" key="3">
    <source>
        <dbReference type="ARBA" id="ARBA00040173"/>
    </source>
</evidence>
<proteinExistence type="predicted"/>
<dbReference type="InterPro" id="IPR036388">
    <property type="entry name" value="WH-like_DNA-bd_sf"/>
</dbReference>
<keyword evidence="1" id="KW-0238">DNA-binding</keyword>
<evidence type="ECO:0000256" key="2">
    <source>
        <dbReference type="ARBA" id="ARBA00034078"/>
    </source>
</evidence>
<evidence type="ECO:0000313" key="4">
    <source>
        <dbReference type="EMBL" id="MEI4461119.1"/>
    </source>
</evidence>
<dbReference type="PROSITE" id="PS51197">
    <property type="entry name" value="HTH_RRF2_2"/>
    <property type="match status" value="1"/>
</dbReference>
<reference evidence="4 5" key="1">
    <citation type="submission" date="2023-12" db="EMBL/GenBank/DDBJ databases">
        <authorList>
            <person name="Easwaran N."/>
            <person name="Lazarus H.P.S."/>
        </authorList>
    </citation>
    <scope>NUCLEOTIDE SEQUENCE [LARGE SCALE GENOMIC DNA]</scope>
    <source>
        <strain evidence="4 5">VIT-2023</strain>
    </source>
</reference>
<dbReference type="NCBIfam" id="TIGR00738">
    <property type="entry name" value="rrf2_super"/>
    <property type="match status" value="1"/>
</dbReference>
<dbReference type="Proteomes" id="UP001387110">
    <property type="component" value="Unassembled WGS sequence"/>
</dbReference>
<accession>A0ABU8EDV0</accession>
<dbReference type="Pfam" id="PF02082">
    <property type="entry name" value="Rrf2"/>
    <property type="match status" value="1"/>
</dbReference>
<name>A0ABU8EDV0_9BACL</name>
<dbReference type="InterPro" id="IPR036390">
    <property type="entry name" value="WH_DNA-bd_sf"/>
</dbReference>
<evidence type="ECO:0000256" key="1">
    <source>
        <dbReference type="ARBA" id="ARBA00023125"/>
    </source>
</evidence>
<dbReference type="PROSITE" id="PS01332">
    <property type="entry name" value="HTH_RRF2_1"/>
    <property type="match status" value="1"/>
</dbReference>